<dbReference type="PANTHER" id="PTHR37533:SF2">
    <property type="entry name" value="FLAGELLAR HOOK-LENGTH CONTROL PROTEIN"/>
    <property type="match status" value="1"/>
</dbReference>
<name>A0A4R3I314_PAULE</name>
<gene>
    <name evidence="3" type="ORF">EDC30_101132</name>
</gene>
<accession>A0A4R3I314</accession>
<feature type="region of interest" description="Disordered" evidence="1">
    <location>
        <begin position="1"/>
        <end position="104"/>
    </location>
</feature>
<dbReference type="Proteomes" id="UP000295382">
    <property type="component" value="Unassembled WGS sequence"/>
</dbReference>
<dbReference type="InterPro" id="IPR052563">
    <property type="entry name" value="FliK"/>
</dbReference>
<dbReference type="RefSeq" id="WP_132256353.1">
    <property type="nucleotide sequence ID" value="NZ_SLZQ01000001.1"/>
</dbReference>
<dbReference type="AlphaFoldDB" id="A0A4R3I314"/>
<keyword evidence="4" id="KW-1185">Reference proteome</keyword>
<organism evidence="3 4">
    <name type="scientific">Paucimonas lemoignei</name>
    <name type="common">Pseudomonas lemoignei</name>
    <dbReference type="NCBI Taxonomy" id="29443"/>
    <lineage>
        <taxon>Bacteria</taxon>
        <taxon>Pseudomonadati</taxon>
        <taxon>Pseudomonadota</taxon>
        <taxon>Betaproteobacteria</taxon>
        <taxon>Burkholderiales</taxon>
        <taxon>Burkholderiaceae</taxon>
        <taxon>Paucimonas</taxon>
    </lineage>
</organism>
<feature type="compositionally biased region" description="Polar residues" evidence="1">
    <location>
        <begin position="1"/>
        <end position="38"/>
    </location>
</feature>
<evidence type="ECO:0000313" key="4">
    <source>
        <dbReference type="Proteomes" id="UP000295382"/>
    </source>
</evidence>
<dbReference type="PANTHER" id="PTHR37533">
    <property type="entry name" value="FLAGELLAR HOOK-LENGTH CONTROL PROTEIN"/>
    <property type="match status" value="1"/>
</dbReference>
<dbReference type="Pfam" id="PF02120">
    <property type="entry name" value="Flg_hook"/>
    <property type="match status" value="1"/>
</dbReference>
<feature type="compositionally biased region" description="Polar residues" evidence="1">
    <location>
        <begin position="46"/>
        <end position="61"/>
    </location>
</feature>
<feature type="region of interest" description="Disordered" evidence="1">
    <location>
        <begin position="327"/>
        <end position="363"/>
    </location>
</feature>
<comment type="caution">
    <text evidence="3">The sequence shown here is derived from an EMBL/GenBank/DDBJ whole genome shotgun (WGS) entry which is preliminary data.</text>
</comment>
<dbReference type="EMBL" id="SLZQ01000001">
    <property type="protein sequence ID" value="TCS39181.1"/>
    <property type="molecule type" value="Genomic_DNA"/>
</dbReference>
<feature type="domain" description="Flagellar hook-length control protein-like C-terminal" evidence="2">
    <location>
        <begin position="253"/>
        <end position="333"/>
    </location>
</feature>
<keyword evidence="3" id="KW-0282">Flagellum</keyword>
<keyword evidence="3" id="KW-0966">Cell projection</keyword>
<dbReference type="Gene3D" id="3.30.750.140">
    <property type="match status" value="1"/>
</dbReference>
<reference evidence="3 4" key="1">
    <citation type="submission" date="2019-03" db="EMBL/GenBank/DDBJ databases">
        <title>Genomic Encyclopedia of Type Strains, Phase IV (KMG-IV): sequencing the most valuable type-strain genomes for metagenomic binning, comparative biology and taxonomic classification.</title>
        <authorList>
            <person name="Goeker M."/>
        </authorList>
    </citation>
    <scope>NUCLEOTIDE SEQUENCE [LARGE SCALE GENOMIC DNA]</scope>
    <source>
        <strain evidence="3 4">DSM 7445</strain>
    </source>
</reference>
<sequence length="380" mass="38690">MQTPAILNISNPAAGTATTKSAGNVSNSAFNQMLSQQIADRRDSAQPRTQTPTPSPANNKTPEARPAAQTANKTDSTQGNKTEASKGSGDQEQDRTEESADAGNAQPTATQLLAEAAGALLLQQRANDGAGAADSQAGAGIRDVAADGAKRAGKADLLAVGDGADKRADGNADFMASLRDATDANAATDSARGKSLDKLTELASAKAQETPALAIPAAHMQGAQELAQLAAGKVTDHLAPRVGTPNWDQALGQKVVWMVGGAQQSASLSLNPPDLGPMQIVLNVNNGQADASFYAAQPEVRQALEAALPKLRDMMSEAGVQLGQASVSAGMPERHDQPGERSASQGNGGSAGMAGNDASQPAVTRVTQITQGQGLVDTFV</sequence>
<evidence type="ECO:0000313" key="3">
    <source>
        <dbReference type="EMBL" id="TCS39181.1"/>
    </source>
</evidence>
<evidence type="ECO:0000259" key="2">
    <source>
        <dbReference type="Pfam" id="PF02120"/>
    </source>
</evidence>
<dbReference type="InterPro" id="IPR021136">
    <property type="entry name" value="Flagellar_hook_control-like_C"/>
</dbReference>
<dbReference type="CDD" id="cd17470">
    <property type="entry name" value="T3SS_Flik_C"/>
    <property type="match status" value="1"/>
</dbReference>
<dbReference type="InterPro" id="IPR038610">
    <property type="entry name" value="FliK-like_C_sf"/>
</dbReference>
<evidence type="ECO:0000256" key="1">
    <source>
        <dbReference type="SAM" id="MobiDB-lite"/>
    </source>
</evidence>
<keyword evidence="3" id="KW-0969">Cilium</keyword>
<proteinExistence type="predicted"/>
<protein>
    <submittedName>
        <fullName evidence="3">Flagellar hook-length control protein FliK</fullName>
    </submittedName>
</protein>
<feature type="compositionally biased region" description="Polar residues" evidence="1">
    <location>
        <begin position="69"/>
        <end position="82"/>
    </location>
</feature>
<dbReference type="OrthoDB" id="8596319at2"/>